<feature type="transmembrane region" description="Helical" evidence="1">
    <location>
        <begin position="61"/>
        <end position="79"/>
    </location>
</feature>
<feature type="transmembrane region" description="Helical" evidence="1">
    <location>
        <begin position="325"/>
        <end position="343"/>
    </location>
</feature>
<feature type="transmembrane region" description="Helical" evidence="1">
    <location>
        <begin position="421"/>
        <end position="446"/>
    </location>
</feature>
<dbReference type="Proteomes" id="UP000284178">
    <property type="component" value="Unassembled WGS sequence"/>
</dbReference>
<feature type="transmembrane region" description="Helical" evidence="1">
    <location>
        <begin position="458"/>
        <end position="480"/>
    </location>
</feature>
<accession>A0A412G3H7</accession>
<proteinExistence type="predicted"/>
<feature type="transmembrane region" description="Helical" evidence="1">
    <location>
        <begin position="178"/>
        <end position="196"/>
    </location>
</feature>
<gene>
    <name evidence="2" type="ORF">DWY25_06725</name>
</gene>
<dbReference type="AlphaFoldDB" id="A0A412G3H7"/>
<dbReference type="EMBL" id="QRUP01000006">
    <property type="protein sequence ID" value="RGR75101.1"/>
    <property type="molecule type" value="Genomic_DNA"/>
</dbReference>
<dbReference type="InterPro" id="IPR031584">
    <property type="entry name" value="Put_ABC_export"/>
</dbReference>
<keyword evidence="1" id="KW-0812">Transmembrane</keyword>
<evidence type="ECO:0000313" key="3">
    <source>
        <dbReference type="Proteomes" id="UP000284178"/>
    </source>
</evidence>
<feature type="transmembrane region" description="Helical" evidence="1">
    <location>
        <begin position="105"/>
        <end position="129"/>
    </location>
</feature>
<feature type="transmembrane region" description="Helical" evidence="1">
    <location>
        <begin position="241"/>
        <end position="261"/>
    </location>
</feature>
<protein>
    <submittedName>
        <fullName evidence="2">Uncharacterized protein</fullName>
    </submittedName>
</protein>
<keyword evidence="1" id="KW-1133">Transmembrane helix</keyword>
<dbReference type="GeneID" id="83015098"/>
<comment type="caution">
    <text evidence="2">The sequence shown here is derived from an EMBL/GenBank/DDBJ whole genome shotgun (WGS) entry which is preliminary data.</text>
</comment>
<evidence type="ECO:0000313" key="2">
    <source>
        <dbReference type="EMBL" id="RGR75101.1"/>
    </source>
</evidence>
<organism evidence="2 3">
    <name type="scientific">Holdemania filiformis</name>
    <dbReference type="NCBI Taxonomy" id="61171"/>
    <lineage>
        <taxon>Bacteria</taxon>
        <taxon>Bacillati</taxon>
        <taxon>Bacillota</taxon>
        <taxon>Erysipelotrichia</taxon>
        <taxon>Erysipelotrichales</taxon>
        <taxon>Erysipelotrichaceae</taxon>
        <taxon>Holdemania</taxon>
    </lineage>
</organism>
<dbReference type="Pfam" id="PF16962">
    <property type="entry name" value="ABC_export"/>
    <property type="match status" value="1"/>
</dbReference>
<feature type="transmembrane region" description="Helical" evidence="1">
    <location>
        <begin position="141"/>
        <end position="166"/>
    </location>
</feature>
<sequence>MNALSYLFFVKLKAQLRRLFSKPTSAIVTLLVVGFFGFSIYSAVRNREMMSAMMNIQSVQGWMMLFCGYVLFLMTIMILQKRSAIVTRDDAQFIFAGPFTRKQTLAYLLIETVEGSLIYALIAVAYILMMMSSTVILTVPLVLSLILSSLLMFYFAFALFTWFYFLELVKPRAKWLKYGFLAVLLGFIGLIAIRNVGFDGGGIQSTITRFVADPLFNWVPVFGWCKMALIGLVSQDMTACLIGFAATFLVCAGITALILNVKGDFYEQAIMDAEWISELRQNARARRSSGGTNEKVVSVKQARFGSGAAALVSKNLLILRKTRRLLSLQEVLLIAIYLGIVWMNGQGFGFYQFFVLIVLFTSATTDRIAQDLRVFYLYLIPDRPLKKLAALMVPSMLHIVAVVFASLVFCPFVLGCSWAEIIPAALMMTGFGWLFLSASLVCLRLMKSRSTPLMEQMIKMVFCLILAIPYGITVVALMFVPGLPALAVQLAGLAVNGLIGLVCLALATPLLSGNNLMAD</sequence>
<name>A0A412G3H7_9FIRM</name>
<keyword evidence="1" id="KW-0472">Membrane</keyword>
<feature type="transmembrane region" description="Helical" evidence="1">
    <location>
        <begin position="20"/>
        <end position="41"/>
    </location>
</feature>
<dbReference type="RefSeq" id="WP_117894592.1">
    <property type="nucleotide sequence ID" value="NZ_CABJCV010000006.1"/>
</dbReference>
<feature type="transmembrane region" description="Helical" evidence="1">
    <location>
        <begin position="486"/>
        <end position="507"/>
    </location>
</feature>
<evidence type="ECO:0000256" key="1">
    <source>
        <dbReference type="SAM" id="Phobius"/>
    </source>
</evidence>
<feature type="transmembrane region" description="Helical" evidence="1">
    <location>
        <begin position="390"/>
        <end position="415"/>
    </location>
</feature>
<feature type="transmembrane region" description="Helical" evidence="1">
    <location>
        <begin position="349"/>
        <end position="369"/>
    </location>
</feature>
<keyword evidence="3" id="KW-1185">Reference proteome</keyword>
<reference evidence="2 3" key="1">
    <citation type="submission" date="2018-08" db="EMBL/GenBank/DDBJ databases">
        <title>A genome reference for cultivated species of the human gut microbiota.</title>
        <authorList>
            <person name="Zou Y."/>
            <person name="Xue W."/>
            <person name="Luo G."/>
        </authorList>
    </citation>
    <scope>NUCLEOTIDE SEQUENCE [LARGE SCALE GENOMIC DNA]</scope>
    <source>
        <strain evidence="2 3">AF24-29</strain>
    </source>
</reference>